<comment type="caution">
    <text evidence="1">The sequence shown here is derived from an EMBL/GenBank/DDBJ whole genome shotgun (WGS) entry which is preliminary data.</text>
</comment>
<dbReference type="InterPro" id="IPR039169">
    <property type="entry name" value="Abitram"/>
</dbReference>
<dbReference type="Proteomes" id="UP001497623">
    <property type="component" value="Unassembled WGS sequence"/>
</dbReference>
<dbReference type="GO" id="GO:0005634">
    <property type="term" value="C:nucleus"/>
    <property type="evidence" value="ECO:0007669"/>
    <property type="project" value="TreeGrafter"/>
</dbReference>
<dbReference type="AlphaFoldDB" id="A0AAV2Q9G7"/>
<dbReference type="GO" id="GO:0051489">
    <property type="term" value="P:regulation of filopodium assembly"/>
    <property type="evidence" value="ECO:0007669"/>
    <property type="project" value="TreeGrafter"/>
</dbReference>
<dbReference type="GO" id="GO:0030027">
    <property type="term" value="C:lamellipodium"/>
    <property type="evidence" value="ECO:0007669"/>
    <property type="project" value="TreeGrafter"/>
</dbReference>
<proteinExistence type="predicted"/>
<dbReference type="EMBL" id="CAXKWB010004968">
    <property type="protein sequence ID" value="CAL4075961.1"/>
    <property type="molecule type" value="Genomic_DNA"/>
</dbReference>
<protein>
    <submittedName>
        <fullName evidence="1">Uncharacterized protein</fullName>
    </submittedName>
</protein>
<dbReference type="GO" id="GO:0030833">
    <property type="term" value="P:regulation of actin filament polymerization"/>
    <property type="evidence" value="ECO:0007669"/>
    <property type="project" value="TreeGrafter"/>
</dbReference>
<dbReference type="GO" id="GO:0051015">
    <property type="term" value="F:actin filament binding"/>
    <property type="evidence" value="ECO:0007669"/>
    <property type="project" value="TreeGrafter"/>
</dbReference>
<gene>
    <name evidence="1" type="ORF">MNOR_LOCUS10017</name>
</gene>
<dbReference type="GO" id="GO:0032433">
    <property type="term" value="C:filopodium tip"/>
    <property type="evidence" value="ECO:0007669"/>
    <property type="project" value="TreeGrafter"/>
</dbReference>
<evidence type="ECO:0000313" key="2">
    <source>
        <dbReference type="Proteomes" id="UP001497623"/>
    </source>
</evidence>
<dbReference type="PANTHER" id="PTHR13651">
    <property type="entry name" value="PROTEIN ABITRAM"/>
    <property type="match status" value="1"/>
</dbReference>
<dbReference type="GO" id="GO:0003785">
    <property type="term" value="F:actin monomer binding"/>
    <property type="evidence" value="ECO:0007669"/>
    <property type="project" value="TreeGrafter"/>
</dbReference>
<accession>A0AAV2Q9G7</accession>
<dbReference type="PANTHER" id="PTHR13651:SF0">
    <property type="entry name" value="PROTEIN ABITRAM"/>
    <property type="match status" value="1"/>
</dbReference>
<reference evidence="1 2" key="1">
    <citation type="submission" date="2024-05" db="EMBL/GenBank/DDBJ databases">
        <authorList>
            <person name="Wallberg A."/>
        </authorList>
    </citation>
    <scope>NUCLEOTIDE SEQUENCE [LARGE SCALE GENOMIC DNA]</scope>
</reference>
<evidence type="ECO:0000313" key="1">
    <source>
        <dbReference type="EMBL" id="CAL4075961.1"/>
    </source>
</evidence>
<name>A0AAV2Q9G7_MEGNR</name>
<keyword evidence="2" id="KW-1185">Reference proteome</keyword>
<organism evidence="1 2">
    <name type="scientific">Meganyctiphanes norvegica</name>
    <name type="common">Northern krill</name>
    <name type="synonym">Thysanopoda norvegica</name>
    <dbReference type="NCBI Taxonomy" id="48144"/>
    <lineage>
        <taxon>Eukaryota</taxon>
        <taxon>Metazoa</taxon>
        <taxon>Ecdysozoa</taxon>
        <taxon>Arthropoda</taxon>
        <taxon>Crustacea</taxon>
        <taxon>Multicrustacea</taxon>
        <taxon>Malacostraca</taxon>
        <taxon>Eumalacostraca</taxon>
        <taxon>Eucarida</taxon>
        <taxon>Euphausiacea</taxon>
        <taxon>Euphausiidae</taxon>
        <taxon>Meganyctiphanes</taxon>
    </lineage>
</organism>
<dbReference type="GO" id="GO:0030425">
    <property type="term" value="C:dendrite"/>
    <property type="evidence" value="ECO:0007669"/>
    <property type="project" value="TreeGrafter"/>
</dbReference>
<dbReference type="GO" id="GO:0048813">
    <property type="term" value="P:dendrite morphogenesis"/>
    <property type="evidence" value="ECO:0007669"/>
    <property type="project" value="TreeGrafter"/>
</dbReference>
<sequence>MTLYKPIEESVELDVNYPTVSERYYTHYYHIPKQKESKCHNEAYMTSEEVEAKLSSAQPLDSKELSRNGEDTCVMMHSNRLCLIGLSDKHPIITKSKTIAKGLNHGTRNRNLLEGVHGPGKRNSELSVKITSNQIIRSDDNKSNNDAAALLRCLVVNYEKLPSSSKLLPNHCRYQLIFSLTLPRLRES</sequence>
<feature type="non-terminal residue" evidence="1">
    <location>
        <position position="188"/>
    </location>
</feature>